<name>A0ACC2HJM0_DALPE</name>
<sequence length="62" mass="6965">FSSYTCLEKVVCLHKSVVTVFVYIWIYIFMNTQGILVNLGEGTDISCGTPPPYIPMFQGQSK</sequence>
<dbReference type="Proteomes" id="UP001157502">
    <property type="component" value="Chromosome 1"/>
</dbReference>
<evidence type="ECO:0000313" key="1">
    <source>
        <dbReference type="EMBL" id="KAJ8016213.1"/>
    </source>
</evidence>
<proteinExistence type="predicted"/>
<comment type="caution">
    <text evidence="1">The sequence shown here is derived from an EMBL/GenBank/DDBJ whole genome shotgun (WGS) entry which is preliminary data.</text>
</comment>
<protein>
    <submittedName>
        <fullName evidence="1">Uncharacterized protein</fullName>
    </submittedName>
</protein>
<gene>
    <name evidence="1" type="ORF">DPEC_G00004860</name>
</gene>
<feature type="non-terminal residue" evidence="1">
    <location>
        <position position="1"/>
    </location>
</feature>
<reference evidence="1" key="1">
    <citation type="submission" date="2021-05" db="EMBL/GenBank/DDBJ databases">
        <authorList>
            <person name="Pan Q."/>
            <person name="Jouanno E."/>
            <person name="Zahm M."/>
            <person name="Klopp C."/>
            <person name="Cabau C."/>
            <person name="Louis A."/>
            <person name="Berthelot C."/>
            <person name="Parey E."/>
            <person name="Roest Crollius H."/>
            <person name="Montfort J."/>
            <person name="Robinson-Rechavi M."/>
            <person name="Bouchez O."/>
            <person name="Lampietro C."/>
            <person name="Lopez Roques C."/>
            <person name="Donnadieu C."/>
            <person name="Postlethwait J."/>
            <person name="Bobe J."/>
            <person name="Dillon D."/>
            <person name="Chandos A."/>
            <person name="von Hippel F."/>
            <person name="Guiguen Y."/>
        </authorList>
    </citation>
    <scope>NUCLEOTIDE SEQUENCE</scope>
    <source>
        <strain evidence="1">YG-Jan2019</strain>
    </source>
</reference>
<accession>A0ACC2HJM0</accession>
<evidence type="ECO:0000313" key="2">
    <source>
        <dbReference type="Proteomes" id="UP001157502"/>
    </source>
</evidence>
<keyword evidence="2" id="KW-1185">Reference proteome</keyword>
<organism evidence="1 2">
    <name type="scientific">Dallia pectoralis</name>
    <name type="common">Alaska blackfish</name>
    <dbReference type="NCBI Taxonomy" id="75939"/>
    <lineage>
        <taxon>Eukaryota</taxon>
        <taxon>Metazoa</taxon>
        <taxon>Chordata</taxon>
        <taxon>Craniata</taxon>
        <taxon>Vertebrata</taxon>
        <taxon>Euteleostomi</taxon>
        <taxon>Actinopterygii</taxon>
        <taxon>Neopterygii</taxon>
        <taxon>Teleostei</taxon>
        <taxon>Protacanthopterygii</taxon>
        <taxon>Esociformes</taxon>
        <taxon>Umbridae</taxon>
        <taxon>Dallia</taxon>
    </lineage>
</organism>
<dbReference type="EMBL" id="CM055728">
    <property type="protein sequence ID" value="KAJ8016213.1"/>
    <property type="molecule type" value="Genomic_DNA"/>
</dbReference>